<dbReference type="EMBL" id="LZEX01000003">
    <property type="protein sequence ID" value="OBU10510.1"/>
    <property type="molecule type" value="Genomic_DNA"/>
</dbReference>
<organism evidence="1 2">
    <name type="scientific">Morganella psychrotolerans</name>
    <dbReference type="NCBI Taxonomy" id="368603"/>
    <lineage>
        <taxon>Bacteria</taxon>
        <taxon>Pseudomonadati</taxon>
        <taxon>Pseudomonadota</taxon>
        <taxon>Gammaproteobacteria</taxon>
        <taxon>Enterobacterales</taxon>
        <taxon>Morganellaceae</taxon>
        <taxon>Morganella</taxon>
    </lineage>
</organism>
<sequence>MSINNQSNANVQILDQLILVSLDGTSITTGRRKLKKEDLGVGADLPPDVMVSLGSKKIIDPQLINPFDRFKNQAITACLKVGIRFMGGYAIPTDKVNELVSELNIIKQGFYGYKQEFLKADFNGWINSFEEKYRAILLREAAIDLEYLDKQIQFGFSVLHITPFGNSIVNENLIGQVKSMSDEIFEEVASTAEKYLKNVKSDAITQHTLNPIRSIANKLQTLAFIDSTVEGLHKYISDVLNGVPTTGKIRDKHYNDVLSLLNNLRNPKSAKSFVELLSNPQTASGLDSSLVIADSFELQSTDLVYSPTQPALESTPAAPVDVVPHTNAFAVAETIDDNFLADLPTDLPPAGPVADPVIPATDTSASVEVIQSSGSIEVVDDSAMIGSFIDPTTETVNLNAPASATPDTLVFADIDSDDDGIMLF</sequence>
<reference evidence="1 2" key="1">
    <citation type="submission" date="2016-06" db="EMBL/GenBank/DDBJ databases">
        <authorList>
            <person name="Kjaerup R.B."/>
            <person name="Dalgaard T.S."/>
            <person name="Juul-Madsen H.R."/>
        </authorList>
    </citation>
    <scope>NUCLEOTIDE SEQUENCE [LARGE SCALE GENOMIC DNA]</scope>
    <source>
        <strain evidence="1 2">GCSL-Mp3</strain>
    </source>
</reference>
<evidence type="ECO:0000313" key="1">
    <source>
        <dbReference type="EMBL" id="OBU10510.1"/>
    </source>
</evidence>
<dbReference type="Pfam" id="PF11348">
    <property type="entry name" value="DUF3150"/>
    <property type="match status" value="1"/>
</dbReference>
<evidence type="ECO:0000313" key="2">
    <source>
        <dbReference type="Proteomes" id="UP000092247"/>
    </source>
</evidence>
<evidence type="ECO:0008006" key="3">
    <source>
        <dbReference type="Google" id="ProtNLM"/>
    </source>
</evidence>
<comment type="caution">
    <text evidence="1">The sequence shown here is derived from an EMBL/GenBank/DDBJ whole genome shotgun (WGS) entry which is preliminary data.</text>
</comment>
<dbReference type="RefSeq" id="WP_067421684.1">
    <property type="nucleotide sequence ID" value="NZ_LZEX01000003.1"/>
</dbReference>
<dbReference type="Proteomes" id="UP000092247">
    <property type="component" value="Unassembled WGS sequence"/>
</dbReference>
<gene>
    <name evidence="1" type="ORF">AYY17_15280</name>
</gene>
<protein>
    <recommendedName>
        <fullName evidence="3">DUF3150 domain-containing protein</fullName>
    </recommendedName>
</protein>
<name>A0A1B8HMH0_9GAMM</name>
<dbReference type="InterPro" id="IPR021496">
    <property type="entry name" value="DUF3150"/>
</dbReference>
<proteinExistence type="predicted"/>
<dbReference type="AlphaFoldDB" id="A0A1B8HMH0"/>
<accession>A0A1B8HMH0</accession>